<reference evidence="1" key="1">
    <citation type="submission" date="2018-04" db="EMBL/GenBank/DDBJ databases">
        <authorList>
            <person name="Go L.Y."/>
            <person name="Mitchell J.A."/>
        </authorList>
    </citation>
    <scope>NUCLEOTIDE SEQUENCE</scope>
    <source>
        <tissue evidence="1">Whole organism</tissue>
    </source>
</reference>
<accession>A0A336KV69</accession>
<protein>
    <submittedName>
        <fullName evidence="1">CSON000199 protein</fullName>
    </submittedName>
</protein>
<dbReference type="EMBL" id="UFQS01001023">
    <property type="protein sequence ID" value="SSX08617.1"/>
    <property type="molecule type" value="Genomic_DNA"/>
</dbReference>
<reference evidence="2" key="2">
    <citation type="submission" date="2018-07" db="EMBL/GenBank/DDBJ databases">
        <authorList>
            <person name="Quirk P.G."/>
            <person name="Krulwich T.A."/>
        </authorList>
    </citation>
    <scope>NUCLEOTIDE SEQUENCE</scope>
</reference>
<name>A0A336KV69_CULSO</name>
<proteinExistence type="predicted"/>
<gene>
    <name evidence="1" type="primary">CSON000199</name>
</gene>
<evidence type="ECO:0000313" key="1">
    <source>
        <dbReference type="EMBL" id="SSX08617.1"/>
    </source>
</evidence>
<dbReference type="EMBL" id="UFQT01001023">
    <property type="protein sequence ID" value="SSX28533.1"/>
    <property type="molecule type" value="Genomic_DNA"/>
</dbReference>
<sequence>MPTLDDELLWCPDNDGHIVDSLALGQGAGCMVATADDGNAAAMLEMQQQQMNNGNGSMPQMLQIADLPSTSACDQLNNIAQLPDDPEFLGQLTELESLFGENLFPVSIADIKEENNNDLSLDDEQDYLTCELPSSSSNNNNNTNINITQQQLLGLQVLIQQQQQQQQQQQNLNNNRYSIAANPLLAEKLSAPTLTNLDSLANVNRGRPPDIKGKSTFNFNYLIKIQSVFYGLRFSPRTE</sequence>
<evidence type="ECO:0000313" key="2">
    <source>
        <dbReference type="EMBL" id="SSX28533.1"/>
    </source>
</evidence>
<dbReference type="AlphaFoldDB" id="A0A336KV69"/>
<organism evidence="1">
    <name type="scientific">Culicoides sonorensis</name>
    <name type="common">Biting midge</name>
    <dbReference type="NCBI Taxonomy" id="179676"/>
    <lineage>
        <taxon>Eukaryota</taxon>
        <taxon>Metazoa</taxon>
        <taxon>Ecdysozoa</taxon>
        <taxon>Arthropoda</taxon>
        <taxon>Hexapoda</taxon>
        <taxon>Insecta</taxon>
        <taxon>Pterygota</taxon>
        <taxon>Neoptera</taxon>
        <taxon>Endopterygota</taxon>
        <taxon>Diptera</taxon>
        <taxon>Nematocera</taxon>
        <taxon>Chironomoidea</taxon>
        <taxon>Ceratopogonidae</taxon>
        <taxon>Ceratopogoninae</taxon>
        <taxon>Culicoides</taxon>
        <taxon>Monoculicoides</taxon>
    </lineage>
</organism>
<dbReference type="VEuPathDB" id="VectorBase:CSON000199"/>